<comment type="caution">
    <text evidence="1">The sequence shown here is derived from an EMBL/GenBank/DDBJ whole genome shotgun (WGS) entry which is preliminary data.</text>
</comment>
<sequence>MSLTSVVTAAPRIPHDINEVLAVLPTKLTQQQIMPKTALTQEQTISQVQHFLKLATENADPRYLGYAQALLQPWSTTQHRDILLLRARIAQMNHDFDAALKDLDTVLAQSPNHAEALLLKTGIYLVKGEINLAQQSCQPLRQLATLVFGLICQTQIQALGKNAEQAYQQMLKLSTLVASLEDEQQAWFYLAFGDLAMRLGNYQQAEFLYKKIPQRQPVVLAAIADLWLLQKRYADVQTLLIGHQQQDALLLRLAIAEKQLATKQANLYQQILANRFAALRQRGDDSHLREEAIFALKVQAQPAASLLLARKNWQQQREPADAVIYWQAASAQQSTSDLKLLKEWYQSTGLKDKTVMMAQGVSP</sequence>
<dbReference type="SUPFAM" id="SSF48452">
    <property type="entry name" value="TPR-like"/>
    <property type="match status" value="1"/>
</dbReference>
<accession>A0A2T5J1Z3</accession>
<evidence type="ECO:0000313" key="2">
    <source>
        <dbReference type="Proteomes" id="UP000244223"/>
    </source>
</evidence>
<dbReference type="EMBL" id="QAON01000003">
    <property type="protein sequence ID" value="PTQ90459.1"/>
    <property type="molecule type" value="Genomic_DNA"/>
</dbReference>
<dbReference type="InterPro" id="IPR019734">
    <property type="entry name" value="TPR_rpt"/>
</dbReference>
<dbReference type="Gene3D" id="1.25.40.10">
    <property type="entry name" value="Tetratricopeptide repeat domain"/>
    <property type="match status" value="1"/>
</dbReference>
<dbReference type="Proteomes" id="UP000244223">
    <property type="component" value="Unassembled WGS sequence"/>
</dbReference>
<keyword evidence="2" id="KW-1185">Reference proteome</keyword>
<organism evidence="1 2">
    <name type="scientific">Agitococcus lubricus</name>
    <dbReference type="NCBI Taxonomy" id="1077255"/>
    <lineage>
        <taxon>Bacteria</taxon>
        <taxon>Pseudomonadati</taxon>
        <taxon>Pseudomonadota</taxon>
        <taxon>Gammaproteobacteria</taxon>
        <taxon>Moraxellales</taxon>
        <taxon>Moraxellaceae</taxon>
        <taxon>Agitococcus</taxon>
    </lineage>
</organism>
<dbReference type="SMART" id="SM00028">
    <property type="entry name" value="TPR"/>
    <property type="match status" value="2"/>
</dbReference>
<evidence type="ECO:0000313" key="1">
    <source>
        <dbReference type="EMBL" id="PTQ90459.1"/>
    </source>
</evidence>
<proteinExistence type="predicted"/>
<reference evidence="1 2" key="1">
    <citation type="submission" date="2018-04" db="EMBL/GenBank/DDBJ databases">
        <title>Genomic Encyclopedia of Archaeal and Bacterial Type Strains, Phase II (KMG-II): from individual species to whole genera.</title>
        <authorList>
            <person name="Goeker M."/>
        </authorList>
    </citation>
    <scope>NUCLEOTIDE SEQUENCE [LARGE SCALE GENOMIC DNA]</scope>
    <source>
        <strain evidence="1 2">DSM 5822</strain>
    </source>
</reference>
<name>A0A2T5J1Z3_9GAMM</name>
<dbReference type="InterPro" id="IPR011990">
    <property type="entry name" value="TPR-like_helical_dom_sf"/>
</dbReference>
<protein>
    <submittedName>
        <fullName evidence="1">Tfp pilus assembly protein PilF</fullName>
    </submittedName>
</protein>
<gene>
    <name evidence="1" type="ORF">C8N29_103212</name>
</gene>
<dbReference type="AlphaFoldDB" id="A0A2T5J1Z3"/>